<keyword evidence="1" id="KW-1133">Transmembrane helix</keyword>
<sequence>MISKTELIDSVEHNTRKKYLYSIVKLSTVFFFVAMVSSYFGLTTMSTDLGIISDNTFLAHVTFIGFIILINERIIEAFKRTFRRRTSNEYLNELSRVKDELAANPTDPDLKDRVRIWTSVVNDYSAETGRMCLVASLIVGCSLASVGAVRILGGLEDSTQFANSLHIMLFDSIDVVLTGWVVSGGSEGWTNFLHNVKSLLPDTAK</sequence>
<accession>A0A5N3QY28</accession>
<keyword evidence="1" id="KW-0472">Membrane</keyword>
<evidence type="ECO:0000313" key="3">
    <source>
        <dbReference type="Proteomes" id="UP000326789"/>
    </source>
</evidence>
<evidence type="ECO:0000313" key="2">
    <source>
        <dbReference type="EMBL" id="KAB0287049.1"/>
    </source>
</evidence>
<dbReference type="RefSeq" id="WP_150872536.1">
    <property type="nucleotide sequence ID" value="NZ_VWSE01000008.1"/>
</dbReference>
<feature type="transmembrane region" description="Helical" evidence="1">
    <location>
        <begin position="57"/>
        <end position="75"/>
    </location>
</feature>
<keyword evidence="1" id="KW-0812">Transmembrane</keyword>
<proteinExistence type="predicted"/>
<evidence type="ECO:0000256" key="1">
    <source>
        <dbReference type="SAM" id="Phobius"/>
    </source>
</evidence>
<reference evidence="2 3" key="1">
    <citation type="submission" date="2019-09" db="EMBL/GenBank/DDBJ databases">
        <title>Whole genome sequence of Vibrio fortis.</title>
        <authorList>
            <person name="Das S.K."/>
        </authorList>
    </citation>
    <scope>NUCLEOTIDE SEQUENCE [LARGE SCALE GENOMIC DNA]</scope>
    <source>
        <strain evidence="2 3">AN60</strain>
    </source>
</reference>
<protein>
    <submittedName>
        <fullName evidence="2">Uncharacterized protein</fullName>
    </submittedName>
</protein>
<comment type="caution">
    <text evidence="2">The sequence shown here is derived from an EMBL/GenBank/DDBJ whole genome shotgun (WGS) entry which is preliminary data.</text>
</comment>
<dbReference type="AlphaFoldDB" id="A0A5N3QY28"/>
<organism evidence="2 3">
    <name type="scientific">Vibrio fortis</name>
    <dbReference type="NCBI Taxonomy" id="212667"/>
    <lineage>
        <taxon>Bacteria</taxon>
        <taxon>Pseudomonadati</taxon>
        <taxon>Pseudomonadota</taxon>
        <taxon>Gammaproteobacteria</taxon>
        <taxon>Vibrionales</taxon>
        <taxon>Vibrionaceae</taxon>
        <taxon>Vibrio</taxon>
    </lineage>
</organism>
<dbReference type="Proteomes" id="UP000326789">
    <property type="component" value="Unassembled WGS sequence"/>
</dbReference>
<dbReference type="EMBL" id="VWSE01000008">
    <property type="protein sequence ID" value="KAB0287049.1"/>
    <property type="molecule type" value="Genomic_DNA"/>
</dbReference>
<feature type="transmembrane region" description="Helical" evidence="1">
    <location>
        <begin position="20"/>
        <end position="42"/>
    </location>
</feature>
<gene>
    <name evidence="2" type="ORF">F2P58_20690</name>
</gene>
<name>A0A5N3QY28_9VIBR</name>